<dbReference type="PANTHER" id="PTHR43651">
    <property type="entry name" value="1,4-ALPHA-GLUCAN-BRANCHING ENZYME"/>
    <property type="match status" value="1"/>
</dbReference>
<reference evidence="15 16" key="1">
    <citation type="submission" date="2018-11" db="EMBL/GenBank/DDBJ databases">
        <title>Novel Erysipelotrichaceae bacterium isolated from small intestine of a swine.</title>
        <authorList>
            <person name="Kim J.S."/>
            <person name="Choe H."/>
            <person name="Lee Y.R."/>
            <person name="Kim K.M."/>
            <person name="Park D.S."/>
        </authorList>
    </citation>
    <scope>NUCLEOTIDE SEQUENCE [LARGE SCALE GENOMIC DNA]</scope>
    <source>
        <strain evidence="15 16">SG0102</strain>
    </source>
</reference>
<feature type="compositionally biased region" description="Basic and acidic residues" evidence="13">
    <location>
        <begin position="638"/>
        <end position="655"/>
    </location>
</feature>
<dbReference type="Pfam" id="PF02806">
    <property type="entry name" value="Alpha-amylase_C"/>
    <property type="match status" value="1"/>
</dbReference>
<feature type="region of interest" description="Disordered" evidence="13">
    <location>
        <begin position="633"/>
        <end position="730"/>
    </location>
</feature>
<protein>
    <recommendedName>
        <fullName evidence="5 11">1,4-alpha-glucan branching enzyme</fullName>
        <ecNumber evidence="5 11">2.4.1.18</ecNumber>
    </recommendedName>
</protein>
<keyword evidence="9" id="KW-0320">Glycogen biosynthesis</keyword>
<dbReference type="NCBIfam" id="NF003811">
    <property type="entry name" value="PRK05402.1"/>
    <property type="match status" value="1"/>
</dbReference>
<dbReference type="GO" id="GO:0004553">
    <property type="term" value="F:hydrolase activity, hydrolyzing O-glycosyl compounds"/>
    <property type="evidence" value="ECO:0007669"/>
    <property type="project" value="InterPro"/>
</dbReference>
<comment type="catalytic activity">
    <reaction evidence="1">
        <text>Transfers a segment of a (1-&gt;4)-alpha-D-glucan chain to a primary hydroxy group in a similar glucan chain.</text>
        <dbReference type="EC" id="2.4.1.18"/>
    </reaction>
</comment>
<dbReference type="InterPro" id="IPR037439">
    <property type="entry name" value="Branching_enzy"/>
</dbReference>
<dbReference type="InterPro" id="IPR006047">
    <property type="entry name" value="GH13_cat_dom"/>
</dbReference>
<accession>A0A3G9JRN9</accession>
<comment type="pathway">
    <text evidence="3">Glycan biosynthesis; glycogen biosynthesis.</text>
</comment>
<dbReference type="GO" id="GO:0003844">
    <property type="term" value="F:1,4-alpha-glucan branching enzyme activity"/>
    <property type="evidence" value="ECO:0007669"/>
    <property type="project" value="UniProtKB-UniRule"/>
</dbReference>
<evidence type="ECO:0000256" key="1">
    <source>
        <dbReference type="ARBA" id="ARBA00000826"/>
    </source>
</evidence>
<evidence type="ECO:0000256" key="8">
    <source>
        <dbReference type="ARBA" id="ARBA00022679"/>
    </source>
</evidence>
<dbReference type="PIRSF" id="PIRSF000463">
    <property type="entry name" value="GlgB"/>
    <property type="match status" value="1"/>
</dbReference>
<evidence type="ECO:0000256" key="4">
    <source>
        <dbReference type="ARBA" id="ARBA00009000"/>
    </source>
</evidence>
<dbReference type="Proteomes" id="UP000268059">
    <property type="component" value="Chromosome"/>
</dbReference>
<proteinExistence type="inferred from homology"/>
<feature type="active site" description="Nucleophile" evidence="12">
    <location>
        <position position="308"/>
    </location>
</feature>
<dbReference type="KEGG" id="ebm:SG0102_25870"/>
<evidence type="ECO:0000256" key="12">
    <source>
        <dbReference type="PIRSR" id="PIRSR000463-1"/>
    </source>
</evidence>
<dbReference type="NCBIfam" id="TIGR01515">
    <property type="entry name" value="branching_enzym"/>
    <property type="match status" value="1"/>
</dbReference>
<evidence type="ECO:0000313" key="16">
    <source>
        <dbReference type="Proteomes" id="UP000268059"/>
    </source>
</evidence>
<dbReference type="InterPro" id="IPR013780">
    <property type="entry name" value="Glyco_hydro_b"/>
</dbReference>
<feature type="compositionally biased region" description="Basic residues" evidence="13">
    <location>
        <begin position="658"/>
        <end position="675"/>
    </location>
</feature>
<dbReference type="UniPathway" id="UPA00164"/>
<comment type="similarity">
    <text evidence="4">Belongs to the glycosyl hydrolase 13 family. GlgB subfamily.</text>
</comment>
<gene>
    <name evidence="15" type="primary">glgB_2</name>
    <name evidence="15" type="ORF">SG0102_25870</name>
</gene>
<dbReference type="NCBIfam" id="NF008967">
    <property type="entry name" value="PRK12313.1"/>
    <property type="match status" value="1"/>
</dbReference>
<comment type="function">
    <text evidence="2">Catalyzes the formation of the alpha-1,6-glucosidic linkages in glycogen by scission of a 1,4-alpha-linked oligosaccharide from growing alpha-1,4-glucan chains and the subsequent attachment of the oligosaccharide to the alpha-1,6 position.</text>
</comment>
<dbReference type="Gene3D" id="3.20.20.80">
    <property type="entry name" value="Glycosidases"/>
    <property type="match status" value="1"/>
</dbReference>
<dbReference type="InterPro" id="IPR004193">
    <property type="entry name" value="Glyco_hydro_13_N"/>
</dbReference>
<evidence type="ECO:0000256" key="9">
    <source>
        <dbReference type="ARBA" id="ARBA00023056"/>
    </source>
</evidence>
<feature type="compositionally biased region" description="Basic and acidic residues" evidence="13">
    <location>
        <begin position="677"/>
        <end position="691"/>
    </location>
</feature>
<dbReference type="FunFam" id="2.60.40.1180:FF:000002">
    <property type="entry name" value="1,4-alpha-glucan branching enzyme GlgB"/>
    <property type="match status" value="1"/>
</dbReference>
<dbReference type="Pfam" id="PF02922">
    <property type="entry name" value="CBM_48"/>
    <property type="match status" value="1"/>
</dbReference>
<dbReference type="CDD" id="cd11322">
    <property type="entry name" value="AmyAc_Glg_BE"/>
    <property type="match status" value="1"/>
</dbReference>
<dbReference type="SUPFAM" id="SSF51011">
    <property type="entry name" value="Glycosyl hydrolase domain"/>
    <property type="match status" value="1"/>
</dbReference>
<dbReference type="InterPro" id="IPR044143">
    <property type="entry name" value="GlgB_N_E_set_prok"/>
</dbReference>
<keyword evidence="6" id="KW-0321">Glycogen metabolism</keyword>
<sequence>MLDDFLIKLYHEGNCLEAYKLFGAHPETVDNIDGVRFTVYAPNARSVQVIGDFNNWDGHNDYMERHYNGGIWTKWIPHVKDFQMYKYRIEKADGGMIEKADPYAFFSEIRPGTASKVYDLRGFPWTDGDWMKKRTKNFDRKMTIYEANLGSWKLKKPFTDTEDGTFYSYEELSEMIIPYAKENGFTHLELMPLNEFPFDGSWGYQATGYFSATSRYGNPKQLMHFIDECHKNGIGVIMDMVLAHFVKDAHGLHQFDGGWVYEYADVNRRYSEWDSVYFDAGKEEVRSFLMSAVHFWAEEFHIDGIRFDAVSNMLYWKGNKFIGENDGAIELLKRMNKRMNEEYPGVMLIAEDSTDFPFVTKPVDEGGVGFDYKWDMGWMNDTLRYFKEDPVYRQYDHNLLTFSMMYFYSERFILPFSHDEVVHGKATILNKMWGLNDDKFAQAKALYTYMFTHPGKKLNFMGNELGEYKEWDEKKALGWEILKYPQHDSFHHFFADLNKLYDEHPALWKLDYDPEGFEWLVVDDNQQSVFAYARHDPDGDCIVVVLNFIGNKHEGYTIPVPFKGTYTEIMNTDEGKYTGSNFLNTKPIKSVDGTCLNQDQSITVKLAPFSACVFSYKGKETLATRKAKREAAAKAAQKAKEEAEKPAEKPAEKTAKAPAKKAAAKKAASKTKAAPKAKAESKTVSKTETKKAPSKTSKATTKTTRKTATKTAAKTSRKTSTQKKAAADKK</sequence>
<evidence type="ECO:0000313" key="15">
    <source>
        <dbReference type="EMBL" id="BBH27653.1"/>
    </source>
</evidence>
<dbReference type="AlphaFoldDB" id="A0A3G9JRN9"/>
<dbReference type="SUPFAM" id="SSF51445">
    <property type="entry name" value="(Trans)glycosidases"/>
    <property type="match status" value="1"/>
</dbReference>
<dbReference type="InterPro" id="IPR006407">
    <property type="entry name" value="GlgB"/>
</dbReference>
<dbReference type="EC" id="2.4.1.18" evidence="5 11"/>
<dbReference type="InterPro" id="IPR017853">
    <property type="entry name" value="GH"/>
</dbReference>
<dbReference type="InterPro" id="IPR006048">
    <property type="entry name" value="A-amylase/branching_C"/>
</dbReference>
<dbReference type="Gene3D" id="2.60.40.10">
    <property type="entry name" value="Immunoglobulins"/>
    <property type="match status" value="1"/>
</dbReference>
<dbReference type="GO" id="GO:0005978">
    <property type="term" value="P:glycogen biosynthetic process"/>
    <property type="evidence" value="ECO:0007669"/>
    <property type="project" value="UniProtKB-UniRule"/>
</dbReference>
<evidence type="ECO:0000256" key="10">
    <source>
        <dbReference type="ARBA" id="ARBA00023277"/>
    </source>
</evidence>
<dbReference type="CDD" id="cd02855">
    <property type="entry name" value="E_set_GBE_prok_N"/>
    <property type="match status" value="1"/>
</dbReference>
<dbReference type="PANTHER" id="PTHR43651:SF3">
    <property type="entry name" value="1,4-ALPHA-GLUCAN-BRANCHING ENZYME"/>
    <property type="match status" value="1"/>
</dbReference>
<dbReference type="GO" id="GO:0043169">
    <property type="term" value="F:cation binding"/>
    <property type="evidence" value="ECO:0007669"/>
    <property type="project" value="InterPro"/>
</dbReference>
<feature type="domain" description="Glycosyl hydrolase family 13 catalytic" evidence="14">
    <location>
        <begin position="116"/>
        <end position="480"/>
    </location>
</feature>
<evidence type="ECO:0000256" key="13">
    <source>
        <dbReference type="SAM" id="MobiDB-lite"/>
    </source>
</evidence>
<dbReference type="GO" id="GO:0005829">
    <property type="term" value="C:cytosol"/>
    <property type="evidence" value="ECO:0007669"/>
    <property type="project" value="TreeGrafter"/>
</dbReference>
<evidence type="ECO:0000259" key="14">
    <source>
        <dbReference type="SMART" id="SM00642"/>
    </source>
</evidence>
<dbReference type="InterPro" id="IPR013783">
    <property type="entry name" value="Ig-like_fold"/>
</dbReference>
<evidence type="ECO:0000256" key="2">
    <source>
        <dbReference type="ARBA" id="ARBA00002953"/>
    </source>
</evidence>
<evidence type="ECO:0000256" key="11">
    <source>
        <dbReference type="NCBIfam" id="TIGR01515"/>
    </source>
</evidence>
<evidence type="ECO:0000256" key="3">
    <source>
        <dbReference type="ARBA" id="ARBA00004964"/>
    </source>
</evidence>
<keyword evidence="16" id="KW-1185">Reference proteome</keyword>
<evidence type="ECO:0000256" key="5">
    <source>
        <dbReference type="ARBA" id="ARBA00012541"/>
    </source>
</evidence>
<dbReference type="InParanoid" id="A0A3G9JRN9"/>
<evidence type="ECO:0000256" key="6">
    <source>
        <dbReference type="ARBA" id="ARBA00022600"/>
    </source>
</evidence>
<organism evidence="15 16">
    <name type="scientific">Intestinibaculum porci</name>
    <dbReference type="NCBI Taxonomy" id="2487118"/>
    <lineage>
        <taxon>Bacteria</taxon>
        <taxon>Bacillati</taxon>
        <taxon>Bacillota</taxon>
        <taxon>Erysipelotrichia</taxon>
        <taxon>Erysipelotrichales</taxon>
        <taxon>Erysipelotrichaceae</taxon>
        <taxon>Intestinibaculum</taxon>
    </lineage>
</organism>
<dbReference type="FunCoup" id="A0A3G9JRN9">
    <property type="interactions" value="310"/>
</dbReference>
<keyword evidence="10" id="KW-0119">Carbohydrate metabolism</keyword>
<evidence type="ECO:0000256" key="7">
    <source>
        <dbReference type="ARBA" id="ARBA00022676"/>
    </source>
</evidence>
<keyword evidence="7" id="KW-0328">Glycosyltransferase</keyword>
<dbReference type="Pfam" id="PF00128">
    <property type="entry name" value="Alpha-amylase"/>
    <property type="match status" value="1"/>
</dbReference>
<dbReference type="EMBL" id="AP019309">
    <property type="protein sequence ID" value="BBH27653.1"/>
    <property type="molecule type" value="Genomic_DNA"/>
</dbReference>
<feature type="active site" description="Proton donor" evidence="12">
    <location>
        <position position="351"/>
    </location>
</feature>
<keyword evidence="8" id="KW-0808">Transferase</keyword>
<dbReference type="SMART" id="SM00642">
    <property type="entry name" value="Aamy"/>
    <property type="match status" value="1"/>
</dbReference>
<dbReference type="Gene3D" id="2.60.40.1180">
    <property type="entry name" value="Golgi alpha-mannosidase II"/>
    <property type="match status" value="1"/>
</dbReference>
<name>A0A3G9JRN9_9FIRM</name>